<dbReference type="Gene3D" id="1.10.287.130">
    <property type="match status" value="1"/>
</dbReference>
<feature type="domain" description="Signal transduction histidine kinase dimerisation/phosphoacceptor" evidence="6">
    <location>
        <begin position="222"/>
        <end position="287"/>
    </location>
</feature>
<keyword evidence="5" id="KW-0472">Membrane</keyword>
<evidence type="ECO:0000256" key="2">
    <source>
        <dbReference type="ARBA" id="ARBA00012438"/>
    </source>
</evidence>
<dbReference type="CDD" id="cd00082">
    <property type="entry name" value="HisKA"/>
    <property type="match status" value="1"/>
</dbReference>
<sequence>MSRHNRLTQGLIVAALAGTIGLFMLEWRGRAVDAKGLEEFRRDSVSWHVSHLQLETMRFLTVASRFGNGADVDEAQVAERFDLLWSRHAQFGVGRVSQRLQAIDEHGVIGALGVMLRRHEPVAMAAATADPADLDAMVEDFVSMVAPLQTYSSLAAQVEDQRMSKIYRQVLRSNAVGRAMGFGSVLVAVLLLLAALAQARFDRVRLAAQQRMTREAEIAAEAKSRFLTMMSHELRTPMNGVLGLLGVLSGTRVDERQTKLIEVARRSASDMLGLVEDILDLSDIEIGRREAEIEAVSLDMLAMQIVEAVALRLSRPDPALTACALGAPETVVLVDRRVVVKAARQLIMFLHDRLRVHGNRIGLDYARGRLIVVIEAPEAACAQWSPEALLGALTAAGATIQTEAIGPALARALIADAGGEASLRRLDDGALEMTLSFPAGRAAGDAVDAPASRRAAS</sequence>
<gene>
    <name evidence="7" type="ORF">SAMN05444370_103360</name>
</gene>
<evidence type="ECO:0000256" key="5">
    <source>
        <dbReference type="SAM" id="Phobius"/>
    </source>
</evidence>
<accession>A0A1H3Z396</accession>
<evidence type="ECO:0000313" key="7">
    <source>
        <dbReference type="EMBL" id="SEA17938.1"/>
    </source>
</evidence>
<protein>
    <recommendedName>
        <fullName evidence="2">histidine kinase</fullName>
        <ecNumber evidence="2">2.7.13.3</ecNumber>
    </recommendedName>
</protein>
<name>A0A1H3Z396_9RHOB</name>
<dbReference type="EMBL" id="FNQM01000003">
    <property type="protein sequence ID" value="SEA17938.1"/>
    <property type="molecule type" value="Genomic_DNA"/>
</dbReference>
<dbReference type="SMART" id="SM00388">
    <property type="entry name" value="HisKA"/>
    <property type="match status" value="1"/>
</dbReference>
<dbReference type="EC" id="2.7.13.3" evidence="2"/>
<evidence type="ECO:0000256" key="3">
    <source>
        <dbReference type="ARBA" id="ARBA00022679"/>
    </source>
</evidence>
<keyword evidence="8" id="KW-1185">Reference proteome</keyword>
<dbReference type="InterPro" id="IPR036097">
    <property type="entry name" value="HisK_dim/P_sf"/>
</dbReference>
<dbReference type="GO" id="GO:0009927">
    <property type="term" value="F:histidine phosphotransfer kinase activity"/>
    <property type="evidence" value="ECO:0007669"/>
    <property type="project" value="TreeGrafter"/>
</dbReference>
<proteinExistence type="predicted"/>
<dbReference type="Proteomes" id="UP000198703">
    <property type="component" value="Unassembled WGS sequence"/>
</dbReference>
<keyword evidence="5" id="KW-1133">Transmembrane helix</keyword>
<feature type="transmembrane region" description="Helical" evidence="5">
    <location>
        <begin position="175"/>
        <end position="197"/>
    </location>
</feature>
<dbReference type="Pfam" id="PF00512">
    <property type="entry name" value="HisKA"/>
    <property type="match status" value="1"/>
</dbReference>
<dbReference type="SUPFAM" id="SSF47384">
    <property type="entry name" value="Homodimeric domain of signal transducing histidine kinase"/>
    <property type="match status" value="1"/>
</dbReference>
<evidence type="ECO:0000313" key="8">
    <source>
        <dbReference type="Proteomes" id="UP000198703"/>
    </source>
</evidence>
<reference evidence="7 8" key="1">
    <citation type="submission" date="2016-10" db="EMBL/GenBank/DDBJ databases">
        <authorList>
            <person name="de Groot N.N."/>
        </authorList>
    </citation>
    <scope>NUCLEOTIDE SEQUENCE [LARGE SCALE GENOMIC DNA]</scope>
    <source>
        <strain evidence="7 8">DSM 15345</strain>
    </source>
</reference>
<organism evidence="7 8">
    <name type="scientific">Rubrimonas cliftonensis</name>
    <dbReference type="NCBI Taxonomy" id="89524"/>
    <lineage>
        <taxon>Bacteria</taxon>
        <taxon>Pseudomonadati</taxon>
        <taxon>Pseudomonadota</taxon>
        <taxon>Alphaproteobacteria</taxon>
        <taxon>Rhodobacterales</taxon>
        <taxon>Paracoccaceae</taxon>
        <taxon>Rubrimonas</taxon>
    </lineage>
</organism>
<evidence type="ECO:0000256" key="4">
    <source>
        <dbReference type="ARBA" id="ARBA00022777"/>
    </source>
</evidence>
<dbReference type="RefSeq" id="WP_093250966.1">
    <property type="nucleotide sequence ID" value="NZ_FNQM01000003.1"/>
</dbReference>
<comment type="catalytic activity">
    <reaction evidence="1">
        <text>ATP + protein L-histidine = ADP + protein N-phospho-L-histidine.</text>
        <dbReference type="EC" id="2.7.13.3"/>
    </reaction>
</comment>
<feature type="transmembrane region" description="Helical" evidence="5">
    <location>
        <begin position="6"/>
        <end position="25"/>
    </location>
</feature>
<keyword evidence="5" id="KW-0812">Transmembrane</keyword>
<dbReference type="PANTHER" id="PTHR43047:SF71">
    <property type="entry name" value="HISTIDINE KINASE CONTAINING CHEY-HOMOLOGOUS RECEIVER DOMAIN-RELATED"/>
    <property type="match status" value="1"/>
</dbReference>
<dbReference type="OrthoDB" id="7789611at2"/>
<dbReference type="GO" id="GO:0005886">
    <property type="term" value="C:plasma membrane"/>
    <property type="evidence" value="ECO:0007669"/>
    <property type="project" value="TreeGrafter"/>
</dbReference>
<dbReference type="GO" id="GO:0000155">
    <property type="term" value="F:phosphorelay sensor kinase activity"/>
    <property type="evidence" value="ECO:0007669"/>
    <property type="project" value="InterPro"/>
</dbReference>
<dbReference type="InterPro" id="IPR003661">
    <property type="entry name" value="HisK_dim/P_dom"/>
</dbReference>
<keyword evidence="4 7" id="KW-0418">Kinase</keyword>
<dbReference type="STRING" id="89524.SAMN05444370_103360"/>
<dbReference type="PANTHER" id="PTHR43047">
    <property type="entry name" value="TWO-COMPONENT HISTIDINE PROTEIN KINASE"/>
    <property type="match status" value="1"/>
</dbReference>
<evidence type="ECO:0000259" key="6">
    <source>
        <dbReference type="SMART" id="SM00388"/>
    </source>
</evidence>
<evidence type="ECO:0000256" key="1">
    <source>
        <dbReference type="ARBA" id="ARBA00000085"/>
    </source>
</evidence>
<dbReference type="AlphaFoldDB" id="A0A1H3Z396"/>
<keyword evidence="3" id="KW-0808">Transferase</keyword>